<feature type="compositionally biased region" description="Polar residues" evidence="6">
    <location>
        <begin position="414"/>
        <end position="425"/>
    </location>
</feature>
<dbReference type="AlphaFoldDB" id="B4JR66"/>
<dbReference type="eggNOG" id="KOG1721">
    <property type="taxonomic scope" value="Eukaryota"/>
</dbReference>
<dbReference type="FunFam" id="3.30.160.60:FF:003184">
    <property type="entry name" value="Uncharacterized protein, isoform E"/>
    <property type="match status" value="1"/>
</dbReference>
<feature type="region of interest" description="Disordered" evidence="6">
    <location>
        <begin position="414"/>
        <end position="434"/>
    </location>
</feature>
<name>B4JR66_DROGR</name>
<feature type="domain" description="C2H2-type" evidence="7">
    <location>
        <begin position="705"/>
        <end position="732"/>
    </location>
</feature>
<dbReference type="PhylomeDB" id="B4JR66"/>
<evidence type="ECO:0000256" key="3">
    <source>
        <dbReference type="ARBA" id="ARBA00022771"/>
    </source>
</evidence>
<feature type="domain" description="C2H2-type" evidence="7">
    <location>
        <begin position="733"/>
        <end position="754"/>
    </location>
</feature>
<dbReference type="OMA" id="GCDKNFV"/>
<evidence type="ECO:0000256" key="4">
    <source>
        <dbReference type="ARBA" id="ARBA00022833"/>
    </source>
</evidence>
<evidence type="ECO:0000259" key="7">
    <source>
        <dbReference type="PROSITE" id="PS50157"/>
    </source>
</evidence>
<evidence type="ECO:0000256" key="1">
    <source>
        <dbReference type="ARBA" id="ARBA00022723"/>
    </source>
</evidence>
<dbReference type="PROSITE" id="PS00028">
    <property type="entry name" value="ZINC_FINGER_C2H2_1"/>
    <property type="match status" value="6"/>
</dbReference>
<sequence length="818" mass="91138">MHEEIVIKTEEIDIDDTKIKLEVDEDGPTLELSCAGTFMKIIEERPNMITMPVHDCKSEDELKFIASLGTFDQQQKLFVTSSAESVAALGAFACKVCSFTCENHLSLASHQINHQLNRHFCCHGCGEWCNTLEEIQEHEYRKHADGINNSNCRICQLECIDAASLTRHMSSHFYVRRFVCSICRRHFETRLELQLHRQNGNELCGQLEYADMHGNIGQLVAISKLDTTLPAEPFCDIEIKSEPMDVEDQLPTGIIIKTEPQPEAAELNSTGHDESWTRNSLAEQLRSKLRLPAIKKPPKEECVEKPRAPVNPSHIVTSGKLITLPNATASLNRSNILRPKQSDNQPSSILKKNISKPKTNICANVLKMVQSNGMVIKVMPNMKIIKLAPTAMGNTTNSFNIGGKIITLPSSMSISSGHKNSTAGQTTTVPTPSAPTSLQAATLTLPINRNSHFNAISLFESLPESRKIISDIQNQIRNIEQTLPLPGSVLQPKNRNAIVVLPSQLQVLRLPPTQESNLKVRQLRNTYSDHRFHWECPSCARCFEQFAAFCKHLTISHDIAEAKFEHMAVEVKSYKKCISSTPATVEATVPMVPDVADAAPLNVSADPDPVQDAGAAVAPEIVAPERILTTPASTIVTPRPPSSAWSAQYKCGDCSKCFTTMGGLRIHKMIHTGELPHKCNYCEKRFRTPGQVRVHHRRHTGEKPFKCKVCSLDFTHRETLISHLSRHIGMKRYKCYGCDKNFVVVSGLRAHRRLRPDTCGKVKFTARAHGPRVRVIRGEVVFESHPEHNGYLRSEDPLNIMSEINQAAKEPSVANESS</sequence>
<dbReference type="KEGG" id="dgr:6566922"/>
<dbReference type="EMBL" id="CH916372">
    <property type="protein sequence ID" value="EDV99396.1"/>
    <property type="molecule type" value="Genomic_DNA"/>
</dbReference>
<dbReference type="SUPFAM" id="SSF57667">
    <property type="entry name" value="beta-beta-alpha zinc fingers"/>
    <property type="match status" value="3"/>
</dbReference>
<proteinExistence type="predicted"/>
<dbReference type="OrthoDB" id="3437960at2759"/>
<dbReference type="Pfam" id="PF00096">
    <property type="entry name" value="zf-C2H2"/>
    <property type="match status" value="2"/>
</dbReference>
<evidence type="ECO:0000313" key="8">
    <source>
        <dbReference type="EMBL" id="EDV99396.1"/>
    </source>
</evidence>
<accession>B4JR66</accession>
<evidence type="ECO:0000256" key="2">
    <source>
        <dbReference type="ARBA" id="ARBA00022737"/>
    </source>
</evidence>
<feature type="domain" description="C2H2-type" evidence="7">
    <location>
        <begin position="677"/>
        <end position="704"/>
    </location>
</feature>
<dbReference type="InParanoid" id="B4JR66"/>
<dbReference type="GO" id="GO:0005634">
    <property type="term" value="C:nucleus"/>
    <property type="evidence" value="ECO:0007669"/>
    <property type="project" value="UniProtKB-ARBA"/>
</dbReference>
<protein>
    <submittedName>
        <fullName evidence="8">GH13051</fullName>
    </submittedName>
</protein>
<dbReference type="PROSITE" id="PS50157">
    <property type="entry name" value="ZINC_FINGER_C2H2_2"/>
    <property type="match status" value="4"/>
</dbReference>
<dbReference type="InterPro" id="IPR013087">
    <property type="entry name" value="Znf_C2H2_type"/>
</dbReference>
<dbReference type="SMART" id="SM00355">
    <property type="entry name" value="ZnF_C2H2"/>
    <property type="match status" value="9"/>
</dbReference>
<evidence type="ECO:0000313" key="9">
    <source>
        <dbReference type="Proteomes" id="UP000001070"/>
    </source>
</evidence>
<dbReference type="Proteomes" id="UP000001070">
    <property type="component" value="Unassembled WGS sequence"/>
</dbReference>
<dbReference type="PANTHER" id="PTHR24379:SF133">
    <property type="entry name" value="ZFP617 PROTEIN-RELATED"/>
    <property type="match status" value="1"/>
</dbReference>
<keyword evidence="3 5" id="KW-0863">Zinc-finger</keyword>
<gene>
    <name evidence="8" type="primary">Dgri\GH13051</name>
    <name evidence="8" type="ORF">Dgri_GH13051</name>
</gene>
<feature type="domain" description="C2H2-type" evidence="7">
    <location>
        <begin position="649"/>
        <end position="676"/>
    </location>
</feature>
<dbReference type="HOGENOM" id="CLU_347573_0_0_1"/>
<keyword evidence="9" id="KW-1185">Reference proteome</keyword>
<keyword evidence="4" id="KW-0862">Zinc</keyword>
<reference evidence="8 9" key="1">
    <citation type="journal article" date="2007" name="Nature">
        <title>Evolution of genes and genomes on the Drosophila phylogeny.</title>
        <authorList>
            <consortium name="Drosophila 12 Genomes Consortium"/>
            <person name="Clark A.G."/>
            <person name="Eisen M.B."/>
            <person name="Smith D.R."/>
            <person name="Bergman C.M."/>
            <person name="Oliver B."/>
            <person name="Markow T.A."/>
            <person name="Kaufman T.C."/>
            <person name="Kellis M."/>
            <person name="Gelbart W."/>
            <person name="Iyer V.N."/>
            <person name="Pollard D.A."/>
            <person name="Sackton T.B."/>
            <person name="Larracuente A.M."/>
            <person name="Singh N.D."/>
            <person name="Abad J.P."/>
            <person name="Abt D.N."/>
            <person name="Adryan B."/>
            <person name="Aguade M."/>
            <person name="Akashi H."/>
            <person name="Anderson W.W."/>
            <person name="Aquadro C.F."/>
            <person name="Ardell D.H."/>
            <person name="Arguello R."/>
            <person name="Artieri C.G."/>
            <person name="Barbash D.A."/>
            <person name="Barker D."/>
            <person name="Barsanti P."/>
            <person name="Batterham P."/>
            <person name="Batzoglou S."/>
            <person name="Begun D."/>
            <person name="Bhutkar A."/>
            <person name="Blanco E."/>
            <person name="Bosak S.A."/>
            <person name="Bradley R.K."/>
            <person name="Brand A.D."/>
            <person name="Brent M.R."/>
            <person name="Brooks A.N."/>
            <person name="Brown R.H."/>
            <person name="Butlin R.K."/>
            <person name="Caggese C."/>
            <person name="Calvi B.R."/>
            <person name="Bernardo de Carvalho A."/>
            <person name="Caspi A."/>
            <person name="Castrezana S."/>
            <person name="Celniker S.E."/>
            <person name="Chang J.L."/>
            <person name="Chapple C."/>
            <person name="Chatterji S."/>
            <person name="Chinwalla A."/>
            <person name="Civetta A."/>
            <person name="Clifton S.W."/>
            <person name="Comeron J.M."/>
            <person name="Costello J.C."/>
            <person name="Coyne J.A."/>
            <person name="Daub J."/>
            <person name="David R.G."/>
            <person name="Delcher A.L."/>
            <person name="Delehaunty K."/>
            <person name="Do C.B."/>
            <person name="Ebling H."/>
            <person name="Edwards K."/>
            <person name="Eickbush T."/>
            <person name="Evans J.D."/>
            <person name="Filipski A."/>
            <person name="Findeiss S."/>
            <person name="Freyhult E."/>
            <person name="Fulton L."/>
            <person name="Fulton R."/>
            <person name="Garcia A.C."/>
            <person name="Gardiner A."/>
            <person name="Garfield D.A."/>
            <person name="Garvin B.E."/>
            <person name="Gibson G."/>
            <person name="Gilbert D."/>
            <person name="Gnerre S."/>
            <person name="Godfrey J."/>
            <person name="Good R."/>
            <person name="Gotea V."/>
            <person name="Gravely B."/>
            <person name="Greenberg A.J."/>
            <person name="Griffiths-Jones S."/>
            <person name="Gross S."/>
            <person name="Guigo R."/>
            <person name="Gustafson E.A."/>
            <person name="Haerty W."/>
            <person name="Hahn M.W."/>
            <person name="Halligan D.L."/>
            <person name="Halpern A.L."/>
            <person name="Halter G.M."/>
            <person name="Han M.V."/>
            <person name="Heger A."/>
            <person name="Hillier L."/>
            <person name="Hinrichs A.S."/>
            <person name="Holmes I."/>
            <person name="Hoskins R.A."/>
            <person name="Hubisz M.J."/>
            <person name="Hultmark D."/>
            <person name="Huntley M.A."/>
            <person name="Jaffe D.B."/>
            <person name="Jagadeeshan S."/>
            <person name="Jeck W.R."/>
            <person name="Johnson J."/>
            <person name="Jones C.D."/>
            <person name="Jordan W.C."/>
            <person name="Karpen G.H."/>
            <person name="Kataoka E."/>
            <person name="Keightley P.D."/>
            <person name="Kheradpour P."/>
            <person name="Kirkness E.F."/>
            <person name="Koerich L.B."/>
            <person name="Kristiansen K."/>
            <person name="Kudrna D."/>
            <person name="Kulathinal R.J."/>
            <person name="Kumar S."/>
            <person name="Kwok R."/>
            <person name="Lander E."/>
            <person name="Langley C.H."/>
            <person name="Lapoint R."/>
            <person name="Lazzaro B.P."/>
            <person name="Lee S.J."/>
            <person name="Levesque L."/>
            <person name="Li R."/>
            <person name="Lin C.F."/>
            <person name="Lin M.F."/>
            <person name="Lindblad-Toh K."/>
            <person name="Llopart A."/>
            <person name="Long M."/>
            <person name="Low L."/>
            <person name="Lozovsky E."/>
            <person name="Lu J."/>
            <person name="Luo M."/>
            <person name="Machado C.A."/>
            <person name="Makalowski W."/>
            <person name="Marzo M."/>
            <person name="Matsuda M."/>
            <person name="Matzkin L."/>
            <person name="McAllister B."/>
            <person name="McBride C.S."/>
            <person name="McKernan B."/>
            <person name="McKernan K."/>
            <person name="Mendez-Lago M."/>
            <person name="Minx P."/>
            <person name="Mollenhauer M.U."/>
            <person name="Montooth K."/>
            <person name="Mount S.M."/>
            <person name="Mu X."/>
            <person name="Myers E."/>
            <person name="Negre B."/>
            <person name="Newfeld S."/>
            <person name="Nielsen R."/>
            <person name="Noor M.A."/>
            <person name="O'Grady P."/>
            <person name="Pachter L."/>
            <person name="Papaceit M."/>
            <person name="Parisi M.J."/>
            <person name="Parisi M."/>
            <person name="Parts L."/>
            <person name="Pedersen J.S."/>
            <person name="Pesole G."/>
            <person name="Phillippy A.M."/>
            <person name="Ponting C.P."/>
            <person name="Pop M."/>
            <person name="Porcelli D."/>
            <person name="Powell J.R."/>
            <person name="Prohaska S."/>
            <person name="Pruitt K."/>
            <person name="Puig M."/>
            <person name="Quesneville H."/>
            <person name="Ram K.R."/>
            <person name="Rand D."/>
            <person name="Rasmussen M.D."/>
            <person name="Reed L.K."/>
            <person name="Reenan R."/>
            <person name="Reily A."/>
            <person name="Remington K.A."/>
            <person name="Rieger T.T."/>
            <person name="Ritchie M.G."/>
            <person name="Robin C."/>
            <person name="Rogers Y.H."/>
            <person name="Rohde C."/>
            <person name="Rozas J."/>
            <person name="Rubenfield M.J."/>
            <person name="Ruiz A."/>
            <person name="Russo S."/>
            <person name="Salzberg S.L."/>
            <person name="Sanchez-Gracia A."/>
            <person name="Saranga D.J."/>
            <person name="Sato H."/>
            <person name="Schaeffer S.W."/>
            <person name="Schatz M.C."/>
            <person name="Schlenke T."/>
            <person name="Schwartz R."/>
            <person name="Segarra C."/>
            <person name="Singh R.S."/>
            <person name="Sirot L."/>
            <person name="Sirota M."/>
            <person name="Sisneros N.B."/>
            <person name="Smith C.D."/>
            <person name="Smith T.F."/>
            <person name="Spieth J."/>
            <person name="Stage D.E."/>
            <person name="Stark A."/>
            <person name="Stephan W."/>
            <person name="Strausberg R.L."/>
            <person name="Strempel S."/>
            <person name="Sturgill D."/>
            <person name="Sutton G."/>
            <person name="Sutton G.G."/>
            <person name="Tao W."/>
            <person name="Teichmann S."/>
            <person name="Tobari Y.N."/>
            <person name="Tomimura Y."/>
            <person name="Tsolas J.M."/>
            <person name="Valente V.L."/>
            <person name="Venter E."/>
            <person name="Venter J.C."/>
            <person name="Vicario S."/>
            <person name="Vieira F.G."/>
            <person name="Vilella A.J."/>
            <person name="Villasante A."/>
            <person name="Walenz B."/>
            <person name="Wang J."/>
            <person name="Wasserman M."/>
            <person name="Watts T."/>
            <person name="Wilson D."/>
            <person name="Wilson R.K."/>
            <person name="Wing R.A."/>
            <person name="Wolfner M.F."/>
            <person name="Wong A."/>
            <person name="Wong G.K."/>
            <person name="Wu C.I."/>
            <person name="Wu G."/>
            <person name="Yamamoto D."/>
            <person name="Yang H.P."/>
            <person name="Yang S.P."/>
            <person name="Yorke J.A."/>
            <person name="Yoshida K."/>
            <person name="Zdobnov E."/>
            <person name="Zhang P."/>
            <person name="Zhang Y."/>
            <person name="Zimin A.V."/>
            <person name="Baldwin J."/>
            <person name="Abdouelleil A."/>
            <person name="Abdulkadir J."/>
            <person name="Abebe A."/>
            <person name="Abera B."/>
            <person name="Abreu J."/>
            <person name="Acer S.C."/>
            <person name="Aftuck L."/>
            <person name="Alexander A."/>
            <person name="An P."/>
            <person name="Anderson E."/>
            <person name="Anderson S."/>
            <person name="Arachi H."/>
            <person name="Azer M."/>
            <person name="Bachantsang P."/>
            <person name="Barry A."/>
            <person name="Bayul T."/>
            <person name="Berlin A."/>
            <person name="Bessette D."/>
            <person name="Bloom T."/>
            <person name="Blye J."/>
            <person name="Boguslavskiy L."/>
            <person name="Bonnet C."/>
            <person name="Boukhgalter B."/>
            <person name="Bourzgui I."/>
            <person name="Brown A."/>
            <person name="Cahill P."/>
            <person name="Channer S."/>
            <person name="Cheshatsang Y."/>
            <person name="Chuda L."/>
            <person name="Citroen M."/>
            <person name="Collymore A."/>
            <person name="Cooke P."/>
            <person name="Costello M."/>
            <person name="D'Aco K."/>
            <person name="Daza R."/>
            <person name="De Haan G."/>
            <person name="DeGray S."/>
            <person name="DeMaso C."/>
            <person name="Dhargay N."/>
            <person name="Dooley K."/>
            <person name="Dooley E."/>
            <person name="Doricent M."/>
            <person name="Dorje P."/>
            <person name="Dorjee K."/>
            <person name="Dupes A."/>
            <person name="Elong R."/>
            <person name="Falk J."/>
            <person name="Farina A."/>
            <person name="Faro S."/>
            <person name="Ferguson D."/>
            <person name="Fisher S."/>
            <person name="Foley C.D."/>
            <person name="Franke A."/>
            <person name="Friedrich D."/>
            <person name="Gadbois L."/>
            <person name="Gearin G."/>
            <person name="Gearin C.R."/>
            <person name="Giannoukos G."/>
            <person name="Goode T."/>
            <person name="Graham J."/>
            <person name="Grandbois E."/>
            <person name="Grewal S."/>
            <person name="Gyaltsen K."/>
            <person name="Hafez N."/>
            <person name="Hagos B."/>
            <person name="Hall J."/>
            <person name="Henson C."/>
            <person name="Hollinger A."/>
            <person name="Honan T."/>
            <person name="Huard M.D."/>
            <person name="Hughes L."/>
            <person name="Hurhula B."/>
            <person name="Husby M.E."/>
            <person name="Kamat A."/>
            <person name="Kanga B."/>
            <person name="Kashin S."/>
            <person name="Khazanovich D."/>
            <person name="Kisner P."/>
            <person name="Lance K."/>
            <person name="Lara M."/>
            <person name="Lee W."/>
            <person name="Lennon N."/>
            <person name="Letendre F."/>
            <person name="LeVine R."/>
            <person name="Lipovsky A."/>
            <person name="Liu X."/>
            <person name="Liu J."/>
            <person name="Liu S."/>
            <person name="Lokyitsang T."/>
            <person name="Lokyitsang Y."/>
            <person name="Lubonja R."/>
            <person name="Lui A."/>
            <person name="MacDonald P."/>
            <person name="Magnisalis V."/>
            <person name="Maru K."/>
            <person name="Matthews C."/>
            <person name="McCusker W."/>
            <person name="McDonough S."/>
            <person name="Mehta T."/>
            <person name="Meldrim J."/>
            <person name="Meneus L."/>
            <person name="Mihai O."/>
            <person name="Mihalev A."/>
            <person name="Mihova T."/>
            <person name="Mittelman R."/>
            <person name="Mlenga V."/>
            <person name="Montmayeur A."/>
            <person name="Mulrain L."/>
            <person name="Navidi A."/>
            <person name="Naylor J."/>
            <person name="Negash T."/>
            <person name="Nguyen T."/>
            <person name="Nguyen N."/>
            <person name="Nicol R."/>
            <person name="Norbu C."/>
            <person name="Norbu N."/>
            <person name="Novod N."/>
            <person name="O'Neill B."/>
            <person name="Osman S."/>
            <person name="Markiewicz E."/>
            <person name="Oyono O.L."/>
            <person name="Patti C."/>
            <person name="Phunkhang P."/>
            <person name="Pierre F."/>
            <person name="Priest M."/>
            <person name="Raghuraman S."/>
            <person name="Rege F."/>
            <person name="Reyes R."/>
            <person name="Rise C."/>
            <person name="Rogov P."/>
            <person name="Ross K."/>
            <person name="Ryan E."/>
            <person name="Settipalli S."/>
            <person name="Shea T."/>
            <person name="Sherpa N."/>
            <person name="Shi L."/>
            <person name="Shih D."/>
            <person name="Sparrow T."/>
            <person name="Spaulding J."/>
            <person name="Stalker J."/>
            <person name="Stange-Thomann N."/>
            <person name="Stavropoulos S."/>
            <person name="Stone C."/>
            <person name="Strader C."/>
            <person name="Tesfaye S."/>
            <person name="Thomson T."/>
            <person name="Thoulutsang Y."/>
            <person name="Thoulutsang D."/>
            <person name="Topham K."/>
            <person name="Topping I."/>
            <person name="Tsamla T."/>
            <person name="Vassiliev H."/>
            <person name="Vo A."/>
            <person name="Wangchuk T."/>
            <person name="Wangdi T."/>
            <person name="Weiand M."/>
            <person name="Wilkinson J."/>
            <person name="Wilson A."/>
            <person name="Yadav S."/>
            <person name="Young G."/>
            <person name="Yu Q."/>
            <person name="Zembek L."/>
            <person name="Zhong D."/>
            <person name="Zimmer A."/>
            <person name="Zwirko Z."/>
            <person name="Jaffe D.B."/>
            <person name="Alvarez P."/>
            <person name="Brockman W."/>
            <person name="Butler J."/>
            <person name="Chin C."/>
            <person name="Gnerre S."/>
            <person name="Grabherr M."/>
            <person name="Kleber M."/>
            <person name="Mauceli E."/>
            <person name="MacCallum I."/>
        </authorList>
    </citation>
    <scope>NUCLEOTIDE SEQUENCE [LARGE SCALE GENOMIC DNA]</scope>
    <source>
        <strain evidence="9">Tucson 15287-2541.00</strain>
    </source>
</reference>
<keyword evidence="2" id="KW-0677">Repeat</keyword>
<dbReference type="FunFam" id="3.30.160.60:FF:000446">
    <property type="entry name" value="Zinc finger protein"/>
    <property type="match status" value="1"/>
</dbReference>
<dbReference type="PANTHER" id="PTHR24379">
    <property type="entry name" value="KRAB AND ZINC FINGER DOMAIN-CONTAINING"/>
    <property type="match status" value="1"/>
</dbReference>
<dbReference type="Gene3D" id="3.30.160.60">
    <property type="entry name" value="Classic Zinc Finger"/>
    <property type="match status" value="4"/>
</dbReference>
<evidence type="ECO:0000256" key="6">
    <source>
        <dbReference type="SAM" id="MobiDB-lite"/>
    </source>
</evidence>
<evidence type="ECO:0000256" key="5">
    <source>
        <dbReference type="PROSITE-ProRule" id="PRU00042"/>
    </source>
</evidence>
<dbReference type="FunCoup" id="B4JR66">
    <property type="interactions" value="455"/>
</dbReference>
<organism evidence="9">
    <name type="scientific">Drosophila grimshawi</name>
    <name type="common">Hawaiian fruit fly</name>
    <name type="synonym">Idiomyia grimshawi</name>
    <dbReference type="NCBI Taxonomy" id="7222"/>
    <lineage>
        <taxon>Eukaryota</taxon>
        <taxon>Metazoa</taxon>
        <taxon>Ecdysozoa</taxon>
        <taxon>Arthropoda</taxon>
        <taxon>Hexapoda</taxon>
        <taxon>Insecta</taxon>
        <taxon>Pterygota</taxon>
        <taxon>Neoptera</taxon>
        <taxon>Endopterygota</taxon>
        <taxon>Diptera</taxon>
        <taxon>Brachycera</taxon>
        <taxon>Muscomorpha</taxon>
        <taxon>Ephydroidea</taxon>
        <taxon>Drosophilidae</taxon>
        <taxon>Drosophila</taxon>
        <taxon>Hawaiian Drosophila</taxon>
    </lineage>
</organism>
<keyword evidence="1" id="KW-0479">Metal-binding</keyword>
<dbReference type="InterPro" id="IPR036236">
    <property type="entry name" value="Znf_C2H2_sf"/>
</dbReference>
<dbReference type="GO" id="GO:0008270">
    <property type="term" value="F:zinc ion binding"/>
    <property type="evidence" value="ECO:0007669"/>
    <property type="project" value="UniProtKB-KW"/>
</dbReference>